<gene>
    <name evidence="2" type="ORF">E4L95_05670</name>
</gene>
<feature type="non-terminal residue" evidence="2">
    <location>
        <position position="175"/>
    </location>
</feature>
<dbReference type="EMBL" id="SRPG01000036">
    <property type="protein sequence ID" value="TGN67214.1"/>
    <property type="molecule type" value="Genomic_DNA"/>
</dbReference>
<keyword evidence="3" id="KW-1185">Reference proteome</keyword>
<keyword evidence="1" id="KW-0812">Transmembrane</keyword>
<comment type="caution">
    <text evidence="2">The sequence shown here is derived from an EMBL/GenBank/DDBJ whole genome shotgun (WGS) entry which is preliminary data.</text>
</comment>
<protein>
    <submittedName>
        <fullName evidence="2">Sensor histidine kinase</fullName>
    </submittedName>
</protein>
<feature type="transmembrane region" description="Helical" evidence="1">
    <location>
        <begin position="12"/>
        <end position="32"/>
    </location>
</feature>
<evidence type="ECO:0000313" key="2">
    <source>
        <dbReference type="EMBL" id="TGN67214.1"/>
    </source>
</evidence>
<organism evidence="2 3">
    <name type="scientific">Paracoccus liaowanqingii</name>
    <dbReference type="NCBI Taxonomy" id="2560053"/>
    <lineage>
        <taxon>Bacteria</taxon>
        <taxon>Pseudomonadati</taxon>
        <taxon>Pseudomonadota</taxon>
        <taxon>Alphaproteobacteria</taxon>
        <taxon>Rhodobacterales</taxon>
        <taxon>Paracoccaceae</taxon>
        <taxon>Paracoccus</taxon>
    </lineage>
</organism>
<keyword evidence="2" id="KW-0808">Transferase</keyword>
<dbReference type="GO" id="GO:0016301">
    <property type="term" value="F:kinase activity"/>
    <property type="evidence" value="ECO:0007669"/>
    <property type="project" value="UniProtKB-KW"/>
</dbReference>
<dbReference type="Proteomes" id="UP000297972">
    <property type="component" value="Unassembled WGS sequence"/>
</dbReference>
<evidence type="ECO:0000313" key="3">
    <source>
        <dbReference type="Proteomes" id="UP000297972"/>
    </source>
</evidence>
<keyword evidence="2" id="KW-0418">Kinase</keyword>
<evidence type="ECO:0000256" key="1">
    <source>
        <dbReference type="SAM" id="Phobius"/>
    </source>
</evidence>
<dbReference type="AlphaFoldDB" id="A0A4Z1CQH5"/>
<accession>A0A4Z1CQH5</accession>
<sequence length="175" mass="18505">MSLSDRFSLRVLASLWVGLAMAAGGLAVWLWMASDAAWRGHLDRAYVAGLALADSLDNGSGLPEGIRLVQLRDAPALPPGWRQTVITLTGGGRPDLARGARLSLRIQSPDILYPVAEVQSLGGGSQAAGLASVARTLARFCSDPHLFVQQDAGPWLRVEGAAIWGCDAAPPDRRL</sequence>
<name>A0A4Z1CQH5_9RHOB</name>
<keyword evidence="1" id="KW-1133">Transmembrane helix</keyword>
<reference evidence="2 3" key="1">
    <citation type="submission" date="2019-03" db="EMBL/GenBank/DDBJ databases">
        <authorList>
            <person name="Li J."/>
        </authorList>
    </citation>
    <scope>NUCLEOTIDE SEQUENCE [LARGE SCALE GENOMIC DNA]</scope>
    <source>
        <strain evidence="2 3">3058</strain>
    </source>
</reference>
<keyword evidence="1" id="KW-0472">Membrane</keyword>
<proteinExistence type="predicted"/>